<accession>A0A370FJ64</accession>
<dbReference type="Gene3D" id="1.10.150.240">
    <property type="entry name" value="Putative phosphatase, domain 2"/>
    <property type="match status" value="1"/>
</dbReference>
<gene>
    <name evidence="1" type="ORF">DFR41_10267</name>
</gene>
<dbReference type="STRING" id="433924.NS331_14100"/>
<proteinExistence type="predicted"/>
<dbReference type="Pfam" id="PF00702">
    <property type="entry name" value="Hydrolase"/>
    <property type="match status" value="1"/>
</dbReference>
<organism evidence="1 2">
    <name type="scientific">Pseudacidovorax intermedius</name>
    <dbReference type="NCBI Taxonomy" id="433924"/>
    <lineage>
        <taxon>Bacteria</taxon>
        <taxon>Pseudomonadati</taxon>
        <taxon>Pseudomonadota</taxon>
        <taxon>Betaproteobacteria</taxon>
        <taxon>Burkholderiales</taxon>
        <taxon>Comamonadaceae</taxon>
        <taxon>Pseudacidovorax</taxon>
    </lineage>
</organism>
<dbReference type="InterPro" id="IPR023214">
    <property type="entry name" value="HAD_sf"/>
</dbReference>
<dbReference type="Proteomes" id="UP000255265">
    <property type="component" value="Unassembled WGS sequence"/>
</dbReference>
<evidence type="ECO:0000313" key="2">
    <source>
        <dbReference type="Proteomes" id="UP000255265"/>
    </source>
</evidence>
<dbReference type="CDD" id="cd02603">
    <property type="entry name" value="HAD_sEH-N_like"/>
    <property type="match status" value="1"/>
</dbReference>
<dbReference type="AlphaFoldDB" id="A0A370FJ64"/>
<reference evidence="1 2" key="1">
    <citation type="submission" date="2018-07" db="EMBL/GenBank/DDBJ databases">
        <title>Genomic Encyclopedia of Type Strains, Phase IV (KMG-IV): sequencing the most valuable type-strain genomes for metagenomic binning, comparative biology and taxonomic classification.</title>
        <authorList>
            <person name="Goeker M."/>
        </authorList>
    </citation>
    <scope>NUCLEOTIDE SEQUENCE [LARGE SCALE GENOMIC DNA]</scope>
    <source>
        <strain evidence="1 2">DSM 21352</strain>
    </source>
</reference>
<dbReference type="EMBL" id="QQAV01000002">
    <property type="protein sequence ID" value="RDI27035.1"/>
    <property type="molecule type" value="Genomic_DNA"/>
</dbReference>
<evidence type="ECO:0000313" key="1">
    <source>
        <dbReference type="EMBL" id="RDI27035.1"/>
    </source>
</evidence>
<keyword evidence="2" id="KW-1185">Reference proteome</keyword>
<dbReference type="SUPFAM" id="SSF56784">
    <property type="entry name" value="HAD-like"/>
    <property type="match status" value="1"/>
</dbReference>
<sequence length="238" mass="26450">MRGSDCKRTREAPCVPLGEGRRDNRAMNLVFDLGGVLIDWQPADHLKKHFPQRATDDASAHALVRAFFHHQDWLDFDGGLREAEDVAARTAQRLQLPPEAVRELVVPLGEILQPVTVTVDMLARLAEQRDAGAPLKLYYLSNMPLPYARALERRLPELFGRFDGGVFSGDVKRIKPNTEIFELLAWRHGLVPADTLFIDDSVPNVESAMALGWQALHCTSPAALAAQLPRMVDKALGT</sequence>
<dbReference type="PANTHER" id="PTHR43611">
    <property type="entry name" value="ALPHA-D-GLUCOSE 1-PHOSPHATE PHOSPHATASE"/>
    <property type="match status" value="1"/>
</dbReference>
<dbReference type="InterPro" id="IPR036412">
    <property type="entry name" value="HAD-like_sf"/>
</dbReference>
<name>A0A370FJ64_9BURK</name>
<dbReference type="Gene3D" id="3.40.50.1000">
    <property type="entry name" value="HAD superfamily/HAD-like"/>
    <property type="match status" value="1"/>
</dbReference>
<dbReference type="SFLD" id="SFLDG01129">
    <property type="entry name" value="C1.5:_HAD__Beta-PGM__Phosphata"/>
    <property type="match status" value="1"/>
</dbReference>
<protein>
    <submittedName>
        <fullName evidence="1">Putative hydrolase of the HAD superfamily</fullName>
    </submittedName>
</protein>
<dbReference type="NCBIfam" id="TIGR01509">
    <property type="entry name" value="HAD-SF-IA-v3"/>
    <property type="match status" value="1"/>
</dbReference>
<dbReference type="PANTHER" id="PTHR43611:SF3">
    <property type="entry name" value="FLAVIN MONONUCLEOTIDE HYDROLASE 1, CHLOROPLATIC"/>
    <property type="match status" value="1"/>
</dbReference>
<dbReference type="InterPro" id="IPR006439">
    <property type="entry name" value="HAD-SF_hydro_IA"/>
</dbReference>
<keyword evidence="1" id="KW-0378">Hydrolase</keyword>
<dbReference type="InterPro" id="IPR023198">
    <property type="entry name" value="PGP-like_dom2"/>
</dbReference>
<dbReference type="GO" id="GO:0016787">
    <property type="term" value="F:hydrolase activity"/>
    <property type="evidence" value="ECO:0007669"/>
    <property type="project" value="UniProtKB-KW"/>
</dbReference>
<comment type="caution">
    <text evidence="1">The sequence shown here is derived from an EMBL/GenBank/DDBJ whole genome shotgun (WGS) entry which is preliminary data.</text>
</comment>
<dbReference type="SFLD" id="SFLDS00003">
    <property type="entry name" value="Haloacid_Dehalogenase"/>
    <property type="match status" value="1"/>
</dbReference>